<organism evidence="4 5">
    <name type="scientific">Gossypium hirsutum</name>
    <name type="common">Upland cotton</name>
    <name type="synonym">Gossypium mexicanum</name>
    <dbReference type="NCBI Taxonomy" id="3635"/>
    <lineage>
        <taxon>Eukaryota</taxon>
        <taxon>Viridiplantae</taxon>
        <taxon>Streptophyta</taxon>
        <taxon>Embryophyta</taxon>
        <taxon>Tracheophyta</taxon>
        <taxon>Spermatophyta</taxon>
        <taxon>Magnoliopsida</taxon>
        <taxon>eudicotyledons</taxon>
        <taxon>Gunneridae</taxon>
        <taxon>Pentapetalae</taxon>
        <taxon>rosids</taxon>
        <taxon>malvids</taxon>
        <taxon>Malvales</taxon>
        <taxon>Malvaceae</taxon>
        <taxon>Malvoideae</taxon>
        <taxon>Gossypium</taxon>
    </lineage>
</organism>
<feature type="compositionally biased region" description="Basic and acidic residues" evidence="2">
    <location>
        <begin position="377"/>
        <end position="395"/>
    </location>
</feature>
<protein>
    <recommendedName>
        <fullName evidence="3">Retrotransposon gag domain-containing protein</fullName>
    </recommendedName>
</protein>
<dbReference type="GeneID" id="121218727"/>
<feature type="region of interest" description="Disordered" evidence="2">
    <location>
        <begin position="418"/>
        <end position="439"/>
    </location>
</feature>
<evidence type="ECO:0000313" key="5">
    <source>
        <dbReference type="RefSeq" id="XP_040952356.1"/>
    </source>
</evidence>
<evidence type="ECO:0000259" key="3">
    <source>
        <dbReference type="Pfam" id="PF03732"/>
    </source>
</evidence>
<evidence type="ECO:0000313" key="4">
    <source>
        <dbReference type="Proteomes" id="UP000818029"/>
    </source>
</evidence>
<feature type="region of interest" description="Disordered" evidence="2">
    <location>
        <begin position="377"/>
        <end position="406"/>
    </location>
</feature>
<evidence type="ECO:0000256" key="1">
    <source>
        <dbReference type="SAM" id="Coils"/>
    </source>
</evidence>
<dbReference type="Pfam" id="PF03732">
    <property type="entry name" value="Retrotrans_gag"/>
    <property type="match status" value="1"/>
</dbReference>
<sequence>MGEAVTQVQKVADHLQTLAVQADILSLKYESESSRGRELAWLLKRVKALSIKAKPYIYRYGTRRRTKEMDQRLEKLEQLQEQMQAQMQEKLAKLQQDMEASQRELLNQLKQLTAGGHDKRKSPAINFGDDHEDPAYPPGFAPTNVQTQPGVYPQRVPVTIRSLYQVGAPTSMNFPTGSGSNPGDNPINPVVPDLDAAEIEKTRVDLPKQLEDRCKWLEEKFQALENTDYHRGMDAKDLSLVPDLVLPPKFKMPDFEKYNETSCPEAHITMFCRRITGYINNDPLLIHCFQDSLIGSAARWYNQLSRASIHSWKDLTQAFMKQYRHVMDIAPDRIVLQNMKKKPNESFRHMLGSATKSFSDIVISREMIENAIRRGKIEAGESTKRPAPRKKEHEINNASVFNRDHSKSITVGQARAVTANQQGSSKHESNQRSNVERPQFTPIPVTYRELYQNLFDAHVVSPFYLKPMQPPYPKWYDANAQCEYHAGTKGHSIENCTAFKKLVENLSIWGS</sequence>
<feature type="coiled-coil region" evidence="1">
    <location>
        <begin position="66"/>
        <end position="111"/>
    </location>
</feature>
<reference evidence="5" key="2">
    <citation type="submission" date="2025-08" db="UniProtKB">
        <authorList>
            <consortium name="RefSeq"/>
        </authorList>
    </citation>
    <scope>IDENTIFICATION</scope>
</reference>
<accession>A0ABM3ACM2</accession>
<dbReference type="PANTHER" id="PTHR32108:SF5">
    <property type="entry name" value="DYNACTIN SUBUNIT 1-LIKE"/>
    <property type="match status" value="1"/>
</dbReference>
<feature type="region of interest" description="Disordered" evidence="2">
    <location>
        <begin position="112"/>
        <end position="150"/>
    </location>
</feature>
<name>A0ABM3ACM2_GOSHI</name>
<dbReference type="RefSeq" id="XP_040952356.1">
    <property type="nucleotide sequence ID" value="XM_041096422.1"/>
</dbReference>
<keyword evidence="4" id="KW-1185">Reference proteome</keyword>
<keyword evidence="1" id="KW-0175">Coiled coil</keyword>
<reference evidence="4" key="1">
    <citation type="journal article" date="2020" name="Nat. Genet.">
        <title>Genomic diversifications of five Gossypium allopolyploid species and their impact on cotton improvement.</title>
        <authorList>
            <person name="Chen Z.J."/>
            <person name="Sreedasyam A."/>
            <person name="Ando A."/>
            <person name="Song Q."/>
            <person name="De Santiago L.M."/>
            <person name="Hulse-Kemp A.M."/>
            <person name="Ding M."/>
            <person name="Ye W."/>
            <person name="Kirkbride R.C."/>
            <person name="Jenkins J."/>
            <person name="Plott C."/>
            <person name="Lovell J."/>
            <person name="Lin Y.M."/>
            <person name="Vaughn R."/>
            <person name="Liu B."/>
            <person name="Simpson S."/>
            <person name="Scheffler B.E."/>
            <person name="Wen L."/>
            <person name="Saski C.A."/>
            <person name="Grover C.E."/>
            <person name="Hu G."/>
            <person name="Conover J.L."/>
            <person name="Carlson J.W."/>
            <person name="Shu S."/>
            <person name="Boston L.B."/>
            <person name="Williams M."/>
            <person name="Peterson D.G."/>
            <person name="McGee K."/>
            <person name="Jones D.C."/>
            <person name="Wendel J.F."/>
            <person name="Stelly D.M."/>
            <person name="Grimwood J."/>
            <person name="Schmutz J."/>
        </authorList>
    </citation>
    <scope>NUCLEOTIDE SEQUENCE [LARGE SCALE GENOMIC DNA]</scope>
    <source>
        <strain evidence="4">cv. TM-1</strain>
    </source>
</reference>
<feature type="domain" description="Retrotransposon gag" evidence="3">
    <location>
        <begin position="291"/>
        <end position="350"/>
    </location>
</feature>
<dbReference type="Proteomes" id="UP000818029">
    <property type="component" value="Chromosome D06"/>
</dbReference>
<evidence type="ECO:0000256" key="2">
    <source>
        <dbReference type="SAM" id="MobiDB-lite"/>
    </source>
</evidence>
<gene>
    <name evidence="5" type="primary">LOC121218727</name>
</gene>
<dbReference type="PANTHER" id="PTHR32108">
    <property type="entry name" value="DNA-DIRECTED RNA POLYMERASE SUBUNIT ALPHA"/>
    <property type="match status" value="1"/>
</dbReference>
<dbReference type="InterPro" id="IPR005162">
    <property type="entry name" value="Retrotrans_gag_dom"/>
</dbReference>
<proteinExistence type="predicted"/>